<accession>A0A9X3LVZ6</accession>
<dbReference type="Pfam" id="PF02604">
    <property type="entry name" value="PhdYeFM_antitox"/>
    <property type="match status" value="1"/>
</dbReference>
<evidence type="ECO:0000256" key="2">
    <source>
        <dbReference type="RuleBase" id="RU362080"/>
    </source>
</evidence>
<sequence>MTQTMSAREFNQELSRAKREALENPVIITDRGAPSHVLMSYAEYKKLTHSPESIVEKLLIDGSVDTSIENVVLGLRPVEF</sequence>
<dbReference type="Proteomes" id="UP001146468">
    <property type="component" value="Unassembled WGS sequence"/>
</dbReference>
<dbReference type="EMBL" id="JAKMUS010000005">
    <property type="protein sequence ID" value="MCZ9293803.1"/>
    <property type="molecule type" value="Genomic_DNA"/>
</dbReference>
<gene>
    <name evidence="3" type="ORF">L8U60_04800</name>
</gene>
<dbReference type="InterPro" id="IPR036165">
    <property type="entry name" value="YefM-like_sf"/>
</dbReference>
<comment type="caution">
    <text evidence="3">The sequence shown here is derived from an EMBL/GenBank/DDBJ whole genome shotgun (WGS) entry which is preliminary data.</text>
</comment>
<organism evidence="3 4">
    <name type="scientific">Corynebacterium meitnerae</name>
    <dbReference type="NCBI Taxonomy" id="2913498"/>
    <lineage>
        <taxon>Bacteria</taxon>
        <taxon>Bacillati</taxon>
        <taxon>Actinomycetota</taxon>
        <taxon>Actinomycetes</taxon>
        <taxon>Mycobacteriales</taxon>
        <taxon>Corynebacteriaceae</taxon>
        <taxon>Corynebacterium</taxon>
    </lineage>
</organism>
<proteinExistence type="inferred from homology"/>
<keyword evidence="4" id="KW-1185">Reference proteome</keyword>
<protein>
    <recommendedName>
        <fullName evidence="2">Antitoxin</fullName>
    </recommendedName>
</protein>
<evidence type="ECO:0000256" key="1">
    <source>
        <dbReference type="ARBA" id="ARBA00009981"/>
    </source>
</evidence>
<reference evidence="3" key="1">
    <citation type="submission" date="2022-02" db="EMBL/GenBank/DDBJ databases">
        <title>Corynebacterium sp. from urogenital microbiome.</title>
        <authorList>
            <person name="Cappelli E.A."/>
            <person name="Ribeiro T.G."/>
            <person name="Peixe L."/>
        </authorList>
    </citation>
    <scope>NUCLEOTIDE SEQUENCE</scope>
    <source>
        <strain evidence="3">C8Ua_172</strain>
    </source>
</reference>
<evidence type="ECO:0000313" key="3">
    <source>
        <dbReference type="EMBL" id="MCZ9293803.1"/>
    </source>
</evidence>
<dbReference type="AlphaFoldDB" id="A0A9X3LVZ6"/>
<comment type="function">
    <text evidence="2">Antitoxin component of a type II toxin-antitoxin (TA) system.</text>
</comment>
<dbReference type="SUPFAM" id="SSF143120">
    <property type="entry name" value="YefM-like"/>
    <property type="match status" value="1"/>
</dbReference>
<dbReference type="RefSeq" id="WP_269965241.1">
    <property type="nucleotide sequence ID" value="NZ_JAKMUS010000005.1"/>
</dbReference>
<name>A0A9X3LVZ6_9CORY</name>
<comment type="similarity">
    <text evidence="1 2">Belongs to the phD/YefM antitoxin family.</text>
</comment>
<evidence type="ECO:0000313" key="4">
    <source>
        <dbReference type="Proteomes" id="UP001146468"/>
    </source>
</evidence>
<dbReference type="InterPro" id="IPR006442">
    <property type="entry name" value="Antitoxin_Phd/YefM"/>
</dbReference>
<dbReference type="Gene3D" id="3.40.1620.10">
    <property type="entry name" value="YefM-like domain"/>
    <property type="match status" value="1"/>
</dbReference>
<dbReference type="NCBIfam" id="TIGR01552">
    <property type="entry name" value="phd_fam"/>
    <property type="match status" value="1"/>
</dbReference>